<accession>A0A6C0LNT5</accession>
<name>A0A6C0LNT5_9ZZZZ</name>
<sequence>MSVSFSATYVQFVTELLETFPEYANALNAAKEDPKARENFLAVWKTHTNNIAVQNSSIFTDAGLELVPGFAMTAKLWSELSDNSRNAIWRYLTSLLLIAAAFDGGAKTDGIWDISGFEHDMEEMMKRLKAGEDHGMKDIFEKLSKLAEGLGMKDISGAFDGLGGIGPDGKPKFKIPEKLFKGHIAKIAEEIVSEFNPEDFGLSPEILNSNDPTQIFSFLQEIFTQKPDLLIGIAQRIAKKIQAKFQRGDFNRDELIREAEELMKEFSDNEAFSGLFEQLGEMLKGGEKESGNEGSARRREVQERLKKKAAEKAAKKAGGAGGVASGVTAAAAAAADAAANELLMEESTAKAKTAKKSGKK</sequence>
<organism evidence="2">
    <name type="scientific">viral metagenome</name>
    <dbReference type="NCBI Taxonomy" id="1070528"/>
    <lineage>
        <taxon>unclassified sequences</taxon>
        <taxon>metagenomes</taxon>
        <taxon>organismal metagenomes</taxon>
    </lineage>
</organism>
<evidence type="ECO:0000313" key="2">
    <source>
        <dbReference type="EMBL" id="QHU32020.1"/>
    </source>
</evidence>
<proteinExistence type="predicted"/>
<dbReference type="EMBL" id="MN740534">
    <property type="protein sequence ID" value="QHU32020.1"/>
    <property type="molecule type" value="Genomic_DNA"/>
</dbReference>
<reference evidence="2" key="1">
    <citation type="journal article" date="2020" name="Nature">
        <title>Giant virus diversity and host interactions through global metagenomics.</title>
        <authorList>
            <person name="Schulz F."/>
            <person name="Roux S."/>
            <person name="Paez-Espino D."/>
            <person name="Jungbluth S."/>
            <person name="Walsh D.A."/>
            <person name="Denef V.J."/>
            <person name="McMahon K.D."/>
            <person name="Konstantinidis K.T."/>
            <person name="Eloe-Fadrosh E.A."/>
            <person name="Kyrpides N.C."/>
            <person name="Woyke T."/>
        </authorList>
    </citation>
    <scope>NUCLEOTIDE SEQUENCE</scope>
    <source>
        <strain evidence="2">GVMAG-M-3300027963-41</strain>
    </source>
</reference>
<feature type="compositionally biased region" description="Basic and acidic residues" evidence="1">
    <location>
        <begin position="284"/>
        <end position="314"/>
    </location>
</feature>
<protein>
    <submittedName>
        <fullName evidence="2">Uncharacterized protein</fullName>
    </submittedName>
</protein>
<feature type="region of interest" description="Disordered" evidence="1">
    <location>
        <begin position="284"/>
        <end position="323"/>
    </location>
</feature>
<dbReference type="AlphaFoldDB" id="A0A6C0LNT5"/>
<evidence type="ECO:0000256" key="1">
    <source>
        <dbReference type="SAM" id="MobiDB-lite"/>
    </source>
</evidence>